<accession>A0A1J1H9Q6</accession>
<dbReference type="OrthoDB" id="430821at2759"/>
<comment type="subcellular location">
    <subcellularLocation>
        <location evidence="1">Membrane</location>
        <topology evidence="1">Multi-pass membrane protein</topology>
    </subcellularLocation>
</comment>
<dbReference type="PANTHER" id="PTHR21706">
    <property type="entry name" value="TRANSMEMBRANE PROTEIN 65"/>
    <property type="match status" value="1"/>
</dbReference>
<dbReference type="Proteomes" id="UP000220158">
    <property type="component" value="Chromosome 9"/>
</dbReference>
<dbReference type="GO" id="GO:0016020">
    <property type="term" value="C:membrane"/>
    <property type="evidence" value="ECO:0007669"/>
    <property type="project" value="UniProtKB-SubCell"/>
</dbReference>
<feature type="transmembrane region" description="Helical" evidence="5">
    <location>
        <begin position="302"/>
        <end position="321"/>
    </location>
</feature>
<dbReference type="GO" id="GO:0005739">
    <property type="term" value="C:mitochondrion"/>
    <property type="evidence" value="ECO:0007669"/>
    <property type="project" value="TreeGrafter"/>
</dbReference>
<evidence type="ECO:0000256" key="3">
    <source>
        <dbReference type="ARBA" id="ARBA00022989"/>
    </source>
</evidence>
<evidence type="ECO:0000313" key="7">
    <source>
        <dbReference type="Proteomes" id="UP000220158"/>
    </source>
</evidence>
<evidence type="ECO:0000256" key="2">
    <source>
        <dbReference type="ARBA" id="ARBA00022692"/>
    </source>
</evidence>
<sequence>MSYSINHNIYFNEFHQLNNFYPNKKNIKNINSFISIYRNILSKKKCIYETSRCNFKSRKNLDRRKDNICKIKRKKRKIYYNYLKYIINLNRSNIKCLYLQKALRYLQGYKKNIRKTVQNNKSKFKNKVYLYKKLYNSNNIKTYELLYKNSHKKKVNYRENSENFKKEEKEYEKELFTKKKVNYNKDDITYKNNEMNLHSSIDQNVYKNEEKNILKKIVENKVKNTSNNVNQNSYKKIDQNISKKVDQSTKDFDKQIEEKTHEKGEMNIKINDLLLVALSGCIPFVCFGFVDNSFMIIAGDLFDSTFCIFLGFSTMAAAGLGNLTSDVLGIFIGGYIEKIIVYIGFPRINLTNKQLKMNRTRRYYYVGSAIGIAIGCLLGMIPLLFIDNNKLEEKKNRQKKKKYNKFPNANKKLFEFVSSEIPKCINSNYAFLFIVDKNNNNFYSFINNEIIHLSLNEGVIGEVYQNKKAINCDINNQLKNTIYSYKPNIKGENKNDTNDNNHKGGFSVKVIENTNLIFNKQKIDIQQIIAAPIFGSDESIIGVVVVINVKNKLFFNNKDVEFLNLFCSHISHEIEGERNLCSALKLCKKIVYD</sequence>
<keyword evidence="4 5" id="KW-0472">Membrane</keyword>
<proteinExistence type="predicted"/>
<evidence type="ECO:0000256" key="1">
    <source>
        <dbReference type="ARBA" id="ARBA00004141"/>
    </source>
</evidence>
<dbReference type="Gene3D" id="3.30.450.40">
    <property type="match status" value="1"/>
</dbReference>
<evidence type="ECO:0000256" key="5">
    <source>
        <dbReference type="SAM" id="Phobius"/>
    </source>
</evidence>
<dbReference type="GeneID" id="39736443"/>
<name>A0A1J1H9Q6_PLARL</name>
<reference evidence="6 7" key="1">
    <citation type="submission" date="2015-04" db="EMBL/GenBank/DDBJ databases">
        <authorList>
            <consortium name="Pathogen Informatics"/>
        </authorList>
    </citation>
    <scope>NUCLEOTIDE SEQUENCE [LARGE SCALE GENOMIC DNA]</scope>
    <source>
        <strain evidence="6 7">SGS1</strain>
    </source>
</reference>
<feature type="transmembrane region" description="Helical" evidence="5">
    <location>
        <begin position="273"/>
        <end position="290"/>
    </location>
</feature>
<dbReference type="AlphaFoldDB" id="A0A1J1H9Q6"/>
<keyword evidence="2 5" id="KW-0812">Transmembrane</keyword>
<feature type="transmembrane region" description="Helical" evidence="5">
    <location>
        <begin position="327"/>
        <end position="345"/>
    </location>
</feature>
<dbReference type="InterPro" id="IPR029016">
    <property type="entry name" value="GAF-like_dom_sf"/>
</dbReference>
<keyword evidence="7" id="KW-1185">Reference proteome</keyword>
<dbReference type="EMBL" id="LN835304">
    <property type="protein sequence ID" value="CRH00327.1"/>
    <property type="molecule type" value="Genomic_DNA"/>
</dbReference>
<evidence type="ECO:0000256" key="4">
    <source>
        <dbReference type="ARBA" id="ARBA00023136"/>
    </source>
</evidence>
<dbReference type="KEGG" id="prel:PRELSG_0943000"/>
<dbReference type="SUPFAM" id="SSF55781">
    <property type="entry name" value="GAF domain-like"/>
    <property type="match status" value="1"/>
</dbReference>
<keyword evidence="3 5" id="KW-1133">Transmembrane helix</keyword>
<organism evidence="6 7">
    <name type="scientific">Plasmodium relictum</name>
    <dbReference type="NCBI Taxonomy" id="85471"/>
    <lineage>
        <taxon>Eukaryota</taxon>
        <taxon>Sar</taxon>
        <taxon>Alveolata</taxon>
        <taxon>Apicomplexa</taxon>
        <taxon>Aconoidasida</taxon>
        <taxon>Haemosporida</taxon>
        <taxon>Plasmodiidae</taxon>
        <taxon>Plasmodium</taxon>
        <taxon>Plasmodium (Haemamoeba)</taxon>
    </lineage>
</organism>
<dbReference type="Pfam" id="PF10507">
    <property type="entry name" value="TMEM65"/>
    <property type="match status" value="1"/>
</dbReference>
<dbReference type="RefSeq" id="XP_028533330.1">
    <property type="nucleotide sequence ID" value="XM_028676885.1"/>
</dbReference>
<dbReference type="OMA" id="NNEMNLH"/>
<protein>
    <recommendedName>
        <fullName evidence="8">GAF domain-containing protein</fullName>
    </recommendedName>
</protein>
<dbReference type="VEuPathDB" id="PlasmoDB:PRELSG_0943000"/>
<dbReference type="InterPro" id="IPR019537">
    <property type="entry name" value="TMEM65"/>
</dbReference>
<evidence type="ECO:0000313" key="6">
    <source>
        <dbReference type="EMBL" id="CRH00327.1"/>
    </source>
</evidence>
<evidence type="ECO:0008006" key="8">
    <source>
        <dbReference type="Google" id="ProtNLM"/>
    </source>
</evidence>
<gene>
    <name evidence="6" type="ORF">PRELSG_0943000</name>
</gene>
<feature type="transmembrane region" description="Helical" evidence="5">
    <location>
        <begin position="365"/>
        <end position="386"/>
    </location>
</feature>
<dbReference type="PANTHER" id="PTHR21706:SF15">
    <property type="entry name" value="TRANSMEMBRANE PROTEIN 65"/>
    <property type="match status" value="1"/>
</dbReference>